<evidence type="ECO:0000313" key="1">
    <source>
        <dbReference type="EMBL" id="KAI8566864.1"/>
    </source>
</evidence>
<gene>
    <name evidence="1" type="ORF">RHMOL_Rhmol02G0075400</name>
</gene>
<dbReference type="Proteomes" id="UP001062846">
    <property type="component" value="Chromosome 2"/>
</dbReference>
<protein>
    <submittedName>
        <fullName evidence="1">Uncharacterized protein</fullName>
    </submittedName>
</protein>
<organism evidence="1 2">
    <name type="scientific">Rhododendron molle</name>
    <name type="common">Chinese azalea</name>
    <name type="synonym">Azalea mollis</name>
    <dbReference type="NCBI Taxonomy" id="49168"/>
    <lineage>
        <taxon>Eukaryota</taxon>
        <taxon>Viridiplantae</taxon>
        <taxon>Streptophyta</taxon>
        <taxon>Embryophyta</taxon>
        <taxon>Tracheophyta</taxon>
        <taxon>Spermatophyta</taxon>
        <taxon>Magnoliopsida</taxon>
        <taxon>eudicotyledons</taxon>
        <taxon>Gunneridae</taxon>
        <taxon>Pentapetalae</taxon>
        <taxon>asterids</taxon>
        <taxon>Ericales</taxon>
        <taxon>Ericaceae</taxon>
        <taxon>Ericoideae</taxon>
        <taxon>Rhodoreae</taxon>
        <taxon>Rhododendron</taxon>
    </lineage>
</organism>
<accession>A0ACC0PP06</accession>
<evidence type="ECO:0000313" key="2">
    <source>
        <dbReference type="Proteomes" id="UP001062846"/>
    </source>
</evidence>
<reference evidence="1" key="1">
    <citation type="submission" date="2022-02" db="EMBL/GenBank/DDBJ databases">
        <title>Plant Genome Project.</title>
        <authorList>
            <person name="Zhang R.-G."/>
        </authorList>
    </citation>
    <scope>NUCLEOTIDE SEQUENCE</scope>
    <source>
        <strain evidence="1">AT1</strain>
    </source>
</reference>
<keyword evidence="2" id="KW-1185">Reference proteome</keyword>
<name>A0ACC0PP06_RHOML</name>
<proteinExistence type="predicted"/>
<sequence length="99" mass="11395">MDCPKSWTGCFKLTMALSFRAHYQKLLWLLFFTMFGVQGMVESSKAFVSQFNSWRSKCELTFVHVLVPGEESRSQALTWLFVLGGMCQLKFLIACNFCC</sequence>
<comment type="caution">
    <text evidence="1">The sequence shown here is derived from an EMBL/GenBank/DDBJ whole genome shotgun (WGS) entry which is preliminary data.</text>
</comment>
<dbReference type="EMBL" id="CM046389">
    <property type="protein sequence ID" value="KAI8566864.1"/>
    <property type="molecule type" value="Genomic_DNA"/>
</dbReference>